<evidence type="ECO:0000256" key="5">
    <source>
        <dbReference type="ARBA" id="ARBA00022741"/>
    </source>
</evidence>
<evidence type="ECO:0000313" key="10">
    <source>
        <dbReference type="EMBL" id="MDQ0318102.1"/>
    </source>
</evidence>
<dbReference type="Proteomes" id="UP001230207">
    <property type="component" value="Unassembled WGS sequence"/>
</dbReference>
<comment type="catalytic activity">
    <reaction evidence="8 9">
        <text>D-gluconate + ATP = 6-phospho-D-gluconate + ADP + H(+)</text>
        <dbReference type="Rhea" id="RHEA:19433"/>
        <dbReference type="ChEBI" id="CHEBI:15378"/>
        <dbReference type="ChEBI" id="CHEBI:18391"/>
        <dbReference type="ChEBI" id="CHEBI:30616"/>
        <dbReference type="ChEBI" id="CHEBI:58759"/>
        <dbReference type="ChEBI" id="CHEBI:456216"/>
        <dbReference type="EC" id="2.7.1.12"/>
    </reaction>
</comment>
<comment type="caution">
    <text evidence="10">The sequence shown here is derived from an EMBL/GenBank/DDBJ whole genome shotgun (WGS) entry which is preliminary data.</text>
</comment>
<accession>A0ABU0BIL4</accession>
<organism evidence="10 11">
    <name type="scientific">Pararhizobium capsulatum DSM 1112</name>
    <dbReference type="NCBI Taxonomy" id="1121113"/>
    <lineage>
        <taxon>Bacteria</taxon>
        <taxon>Pseudomonadati</taxon>
        <taxon>Pseudomonadota</taxon>
        <taxon>Alphaproteobacteria</taxon>
        <taxon>Hyphomicrobiales</taxon>
        <taxon>Rhizobiaceae</taxon>
        <taxon>Rhizobium/Agrobacterium group</taxon>
        <taxon>Pararhizobium</taxon>
    </lineage>
</organism>
<evidence type="ECO:0000256" key="3">
    <source>
        <dbReference type="ARBA" id="ARBA00012054"/>
    </source>
</evidence>
<evidence type="ECO:0000256" key="7">
    <source>
        <dbReference type="ARBA" id="ARBA00022840"/>
    </source>
</evidence>
<evidence type="ECO:0000256" key="4">
    <source>
        <dbReference type="ARBA" id="ARBA00022679"/>
    </source>
</evidence>
<evidence type="ECO:0000256" key="1">
    <source>
        <dbReference type="ARBA" id="ARBA00004761"/>
    </source>
</evidence>
<gene>
    <name evidence="10" type="ORF">QO002_000240</name>
</gene>
<protein>
    <recommendedName>
        <fullName evidence="3 9">Gluconokinase</fullName>
        <ecNumber evidence="3 9">2.7.1.12</ecNumber>
    </recommendedName>
</protein>
<proteinExistence type="inferred from homology"/>
<dbReference type="RefSeq" id="WP_307225875.1">
    <property type="nucleotide sequence ID" value="NZ_JAUSVF010000001.1"/>
</dbReference>
<dbReference type="Gene3D" id="3.40.50.300">
    <property type="entry name" value="P-loop containing nucleotide triphosphate hydrolases"/>
    <property type="match status" value="1"/>
</dbReference>
<dbReference type="PANTHER" id="PTHR43442">
    <property type="entry name" value="GLUCONOKINASE-RELATED"/>
    <property type="match status" value="1"/>
</dbReference>
<comment type="pathway">
    <text evidence="1">Carbohydrate acid metabolism.</text>
</comment>
<dbReference type="EMBL" id="JAUSVF010000001">
    <property type="protein sequence ID" value="MDQ0318102.1"/>
    <property type="molecule type" value="Genomic_DNA"/>
</dbReference>
<name>A0ABU0BIL4_9HYPH</name>
<dbReference type="NCBIfam" id="TIGR01313">
    <property type="entry name" value="therm_gnt_kin"/>
    <property type="match status" value="1"/>
</dbReference>
<dbReference type="InterPro" id="IPR006001">
    <property type="entry name" value="Therm_gnt_kin"/>
</dbReference>
<reference evidence="10 11" key="1">
    <citation type="submission" date="2023-07" db="EMBL/GenBank/DDBJ databases">
        <title>Genomic Encyclopedia of Type Strains, Phase IV (KMG-IV): sequencing the most valuable type-strain genomes for metagenomic binning, comparative biology and taxonomic classification.</title>
        <authorList>
            <person name="Goeker M."/>
        </authorList>
    </citation>
    <scope>NUCLEOTIDE SEQUENCE [LARGE SCALE GENOMIC DNA]</scope>
    <source>
        <strain evidence="10 11">DSM 1112</strain>
    </source>
</reference>
<keyword evidence="11" id="KW-1185">Reference proteome</keyword>
<keyword evidence="7 9" id="KW-0067">ATP-binding</keyword>
<dbReference type="GO" id="GO:0046316">
    <property type="term" value="F:gluconokinase activity"/>
    <property type="evidence" value="ECO:0007669"/>
    <property type="project" value="UniProtKB-EC"/>
</dbReference>
<sequence length="180" mass="19299">MSMAASPPLSEPQLIIVMGVSGCGKSSVGERVAQAFRCDFVEGDSLHPAANIDKMSAGIPLTDDDRWPWLDEVGRRLSESHARGEVLVVSCSSLKKIYRDRLRAAAGGRLSFVFLEGPRSVLEARMSIRPGHFMPASLLDSQFATLEVPTGEAGVITIDLTLPLDEIVSQAVAQLVGGEH</sequence>
<keyword evidence="4 9" id="KW-0808">Transferase</keyword>
<keyword evidence="6 9" id="KW-0418">Kinase</keyword>
<keyword evidence="5 9" id="KW-0547">Nucleotide-binding</keyword>
<dbReference type="PANTHER" id="PTHR43442:SF3">
    <property type="entry name" value="GLUCONOKINASE-RELATED"/>
    <property type="match status" value="1"/>
</dbReference>
<dbReference type="SUPFAM" id="SSF52540">
    <property type="entry name" value="P-loop containing nucleoside triphosphate hydrolases"/>
    <property type="match status" value="1"/>
</dbReference>
<comment type="similarity">
    <text evidence="2 9">Belongs to the gluconokinase GntK/GntV family.</text>
</comment>
<dbReference type="Pfam" id="PF13671">
    <property type="entry name" value="AAA_33"/>
    <property type="match status" value="1"/>
</dbReference>
<dbReference type="EC" id="2.7.1.12" evidence="3 9"/>
<evidence type="ECO:0000256" key="9">
    <source>
        <dbReference type="RuleBase" id="RU363066"/>
    </source>
</evidence>
<dbReference type="CDD" id="cd02021">
    <property type="entry name" value="GntK"/>
    <property type="match status" value="1"/>
</dbReference>
<dbReference type="InterPro" id="IPR027417">
    <property type="entry name" value="P-loop_NTPase"/>
</dbReference>
<evidence type="ECO:0000256" key="2">
    <source>
        <dbReference type="ARBA" id="ARBA00008420"/>
    </source>
</evidence>
<evidence type="ECO:0000313" key="11">
    <source>
        <dbReference type="Proteomes" id="UP001230207"/>
    </source>
</evidence>
<evidence type="ECO:0000256" key="6">
    <source>
        <dbReference type="ARBA" id="ARBA00022777"/>
    </source>
</evidence>
<evidence type="ECO:0000256" key="8">
    <source>
        <dbReference type="ARBA" id="ARBA00048090"/>
    </source>
</evidence>